<feature type="domain" description="BTB" evidence="1">
    <location>
        <begin position="123"/>
        <end position="188"/>
    </location>
</feature>
<name>A0A8J2NWX7_9HEXA</name>
<dbReference type="EMBL" id="CAJVCH010179119">
    <property type="protein sequence ID" value="CAG7729483.1"/>
    <property type="molecule type" value="Genomic_DNA"/>
</dbReference>
<dbReference type="InterPro" id="IPR000210">
    <property type="entry name" value="BTB/POZ_dom"/>
</dbReference>
<protein>
    <recommendedName>
        <fullName evidence="1">BTB domain-containing protein</fullName>
    </recommendedName>
</protein>
<dbReference type="OrthoDB" id="6359943at2759"/>
<dbReference type="PROSITE" id="PS50097">
    <property type="entry name" value="BTB"/>
    <property type="match status" value="1"/>
</dbReference>
<comment type="caution">
    <text evidence="2">The sequence shown here is derived from an EMBL/GenBank/DDBJ whole genome shotgun (WGS) entry which is preliminary data.</text>
</comment>
<dbReference type="SMART" id="SM00225">
    <property type="entry name" value="BTB"/>
    <property type="match status" value="1"/>
</dbReference>
<proteinExistence type="predicted"/>
<gene>
    <name evidence="2" type="ORF">AFUS01_LOCUS18194</name>
</gene>
<reference evidence="2" key="1">
    <citation type="submission" date="2021-06" db="EMBL/GenBank/DDBJ databases">
        <authorList>
            <person name="Hodson N. C."/>
            <person name="Mongue J. A."/>
            <person name="Jaron S. K."/>
        </authorList>
    </citation>
    <scope>NUCLEOTIDE SEQUENCE</scope>
</reference>
<dbReference type="PANTHER" id="PTHR24413">
    <property type="entry name" value="SPECKLE-TYPE POZ PROTEIN"/>
    <property type="match status" value="1"/>
</dbReference>
<dbReference type="Proteomes" id="UP000708208">
    <property type="component" value="Unassembled WGS sequence"/>
</dbReference>
<evidence type="ECO:0000313" key="2">
    <source>
        <dbReference type="EMBL" id="CAG7729483.1"/>
    </source>
</evidence>
<sequence length="296" mass="34059">VHIDCKKVAVAKDMAASMILATYEDSYFISEDALRGLRGDDVILPTQELGEIEIYGHLEICCYLWEAIIRKWNIGNIDESDVQVCQIKKGSEKWFRQGLSFALQPKFSSSSFNDELRVDAGDADVKFVMKCDSEKILSAHSFVLAAQSPVLRKMLSVDMVEKRNGVITITDASYDSLELFLKLLYGSKTLHDLLQLPASDILKILALAHKYRVVFLMRISCMIIMTYENEDMNVQQIQEMYHAGSLFDIPDLEQRAFQWLKWRRGSGQGYKEVLDLLEELDERFMRKCCSFLFKFI</sequence>
<dbReference type="CDD" id="cd18186">
    <property type="entry name" value="BTB_POZ_ZBTB_KLHL-like"/>
    <property type="match status" value="1"/>
</dbReference>
<dbReference type="Pfam" id="PF00651">
    <property type="entry name" value="BTB"/>
    <property type="match status" value="1"/>
</dbReference>
<accession>A0A8J2NWX7</accession>
<dbReference type="AlphaFoldDB" id="A0A8J2NWX7"/>
<evidence type="ECO:0000259" key="1">
    <source>
        <dbReference type="PROSITE" id="PS50097"/>
    </source>
</evidence>
<keyword evidence="3" id="KW-1185">Reference proteome</keyword>
<evidence type="ECO:0000313" key="3">
    <source>
        <dbReference type="Proteomes" id="UP000708208"/>
    </source>
</evidence>
<organism evidence="2 3">
    <name type="scientific">Allacma fusca</name>
    <dbReference type="NCBI Taxonomy" id="39272"/>
    <lineage>
        <taxon>Eukaryota</taxon>
        <taxon>Metazoa</taxon>
        <taxon>Ecdysozoa</taxon>
        <taxon>Arthropoda</taxon>
        <taxon>Hexapoda</taxon>
        <taxon>Collembola</taxon>
        <taxon>Symphypleona</taxon>
        <taxon>Sminthuridae</taxon>
        <taxon>Allacma</taxon>
    </lineage>
</organism>
<feature type="non-terminal residue" evidence="2">
    <location>
        <position position="1"/>
    </location>
</feature>